<gene>
    <name evidence="11" type="ORF">UN64_16665</name>
</gene>
<feature type="domain" description="Na+/H+ antiporter NhaC-like C-terminal" evidence="10">
    <location>
        <begin position="167"/>
        <end position="460"/>
    </location>
</feature>
<feature type="transmembrane region" description="Helical" evidence="9">
    <location>
        <begin position="322"/>
        <end position="348"/>
    </location>
</feature>
<evidence type="ECO:0000256" key="2">
    <source>
        <dbReference type="ARBA" id="ARBA00022448"/>
    </source>
</evidence>
<name>A0A1V3G4C0_9BACL</name>
<evidence type="ECO:0000313" key="12">
    <source>
        <dbReference type="Proteomes" id="UP000188597"/>
    </source>
</evidence>
<keyword evidence="5 9" id="KW-0812">Transmembrane</keyword>
<feature type="transmembrane region" description="Helical" evidence="9">
    <location>
        <begin position="44"/>
        <end position="64"/>
    </location>
</feature>
<comment type="caution">
    <text evidence="11">The sequence shown here is derived from an EMBL/GenBank/DDBJ whole genome shotgun (WGS) entry which is preliminary data.</text>
</comment>
<dbReference type="OrthoDB" id="9762978at2"/>
<dbReference type="InterPro" id="IPR052180">
    <property type="entry name" value="NhaC_Na-H+_Antiporter"/>
</dbReference>
<feature type="transmembrane region" description="Helical" evidence="9">
    <location>
        <begin position="438"/>
        <end position="457"/>
    </location>
</feature>
<evidence type="ECO:0000256" key="6">
    <source>
        <dbReference type="ARBA" id="ARBA00022989"/>
    </source>
</evidence>
<dbReference type="GO" id="GO:0005886">
    <property type="term" value="C:plasma membrane"/>
    <property type="evidence" value="ECO:0007669"/>
    <property type="project" value="UniProtKB-SubCell"/>
</dbReference>
<dbReference type="InterPro" id="IPR004770">
    <property type="entry name" value="Na/H_antiport_NhaC"/>
</dbReference>
<protein>
    <submittedName>
        <fullName evidence="11">Na+/H+ antiporter NhaC</fullName>
    </submittedName>
</protein>
<evidence type="ECO:0000256" key="3">
    <source>
        <dbReference type="ARBA" id="ARBA00022449"/>
    </source>
</evidence>
<dbReference type="InterPro" id="IPR018461">
    <property type="entry name" value="Na/H_Antiport_NhaC-like_C"/>
</dbReference>
<evidence type="ECO:0000256" key="5">
    <source>
        <dbReference type="ARBA" id="ARBA00022692"/>
    </source>
</evidence>
<evidence type="ECO:0000256" key="1">
    <source>
        <dbReference type="ARBA" id="ARBA00004651"/>
    </source>
</evidence>
<feature type="transmembrane region" description="Helical" evidence="9">
    <location>
        <begin position="76"/>
        <end position="97"/>
    </location>
</feature>
<feature type="transmembrane region" description="Helical" evidence="9">
    <location>
        <begin position="201"/>
        <end position="221"/>
    </location>
</feature>
<organism evidence="11 12">
    <name type="scientific">Fictibacillus arsenicus</name>
    <dbReference type="NCBI Taxonomy" id="255247"/>
    <lineage>
        <taxon>Bacteria</taxon>
        <taxon>Bacillati</taxon>
        <taxon>Bacillota</taxon>
        <taxon>Bacilli</taxon>
        <taxon>Bacillales</taxon>
        <taxon>Fictibacillaceae</taxon>
        <taxon>Fictibacillus</taxon>
    </lineage>
</organism>
<comment type="subcellular location">
    <subcellularLocation>
        <location evidence="1">Cell membrane</location>
        <topology evidence="1">Multi-pass membrane protein</topology>
    </subcellularLocation>
</comment>
<sequence>MIHTNGEIIIMKKQISLPIALVLFAAIFAVMFTSLVFIKVEPHIPLLACLVLLSAVGAAFGASWKTLEKGMFNGIIAGLQPIMILLTVGLVIASWMLSGTVPTLLFYGMDIIQPEWFAVSALLITVIVSSFTGSSFTTVGTVGVALMGIGHVLGVNPALAAGAVVSGACFGDKMSPLSDSTNFAPGVVGVNMFEHIRHMMWTTVPAFILTAITFFVLGGKGTGAANFEEIQQIQSVLSNEFPIHAVTLISPIVVLVLAFRKLPIIPILLAGVVVSIAVSFFLIPDLTVQKVMNVMQNGLQTETGNGTVDSIVNKGGLLSMMWSISLVLIALGLGGVIQALGLFDLLFGAVKNTAQKAGKLIATTLASSVGINLLAGEMYLSILLPGQALKDAYVKSGVPLKNLSRTVEDGGTLVNPLVPWSVSGAFFASTLGVSVIDYIPYALFLWLSPMFTLLLAYTGWSIGQKKSQADKDEHAAA</sequence>
<proteinExistence type="inferred from homology"/>
<keyword evidence="6 9" id="KW-1133">Transmembrane helix</keyword>
<dbReference type="EMBL" id="MQMF01000004">
    <property type="protein sequence ID" value="OOE10040.1"/>
    <property type="molecule type" value="Genomic_DNA"/>
</dbReference>
<evidence type="ECO:0000256" key="8">
    <source>
        <dbReference type="ARBA" id="ARBA00038435"/>
    </source>
</evidence>
<feature type="transmembrane region" description="Helical" evidence="9">
    <location>
        <begin position="117"/>
        <end position="146"/>
    </location>
</feature>
<keyword evidence="4" id="KW-1003">Cell membrane</keyword>
<evidence type="ECO:0000256" key="4">
    <source>
        <dbReference type="ARBA" id="ARBA00022475"/>
    </source>
</evidence>
<feature type="transmembrane region" description="Helical" evidence="9">
    <location>
        <begin position="15"/>
        <end position="38"/>
    </location>
</feature>
<evidence type="ECO:0000259" key="10">
    <source>
        <dbReference type="Pfam" id="PF03553"/>
    </source>
</evidence>
<evidence type="ECO:0000256" key="7">
    <source>
        <dbReference type="ARBA" id="ARBA00023136"/>
    </source>
</evidence>
<keyword evidence="7 9" id="KW-0472">Membrane</keyword>
<feature type="transmembrane region" description="Helical" evidence="9">
    <location>
        <begin position="264"/>
        <end position="283"/>
    </location>
</feature>
<dbReference type="GO" id="GO:0015297">
    <property type="term" value="F:antiporter activity"/>
    <property type="evidence" value="ECO:0007669"/>
    <property type="project" value="UniProtKB-KW"/>
</dbReference>
<keyword evidence="3" id="KW-0050">Antiport</keyword>
<accession>A0A1V3G4C0</accession>
<dbReference type="NCBIfam" id="TIGR00931">
    <property type="entry name" value="antiport_nhaC"/>
    <property type="match status" value="1"/>
</dbReference>
<evidence type="ECO:0000313" key="11">
    <source>
        <dbReference type="EMBL" id="OOE10040.1"/>
    </source>
</evidence>
<reference evidence="11 12" key="1">
    <citation type="submission" date="2016-11" db="EMBL/GenBank/DDBJ databases">
        <authorList>
            <person name="Jaros S."/>
            <person name="Januszkiewicz K."/>
            <person name="Wedrychowicz H."/>
        </authorList>
    </citation>
    <scope>NUCLEOTIDE SEQUENCE [LARGE SCALE GENOMIC DNA]</scope>
    <source>
        <strain evidence="11 12">Con a/3</strain>
    </source>
</reference>
<evidence type="ECO:0000256" key="9">
    <source>
        <dbReference type="SAM" id="Phobius"/>
    </source>
</evidence>
<dbReference type="PANTHER" id="PTHR33451:SF6">
    <property type="entry name" value="NA(+)_H(+) ANTIPORTER NHAC"/>
    <property type="match status" value="1"/>
</dbReference>
<feature type="transmembrane region" description="Helical" evidence="9">
    <location>
        <begin position="360"/>
        <end position="382"/>
    </location>
</feature>
<dbReference type="AlphaFoldDB" id="A0A1V3G4C0"/>
<comment type="similarity">
    <text evidence="8">Belongs to the NhaC Na(+)/H(+) (TC 2.A.35) antiporter family.</text>
</comment>
<dbReference type="Proteomes" id="UP000188597">
    <property type="component" value="Unassembled WGS sequence"/>
</dbReference>
<dbReference type="PANTHER" id="PTHR33451">
    <property type="entry name" value="MALATE-2H(+)/NA(+)-LACTATE ANTIPORTER"/>
    <property type="match status" value="1"/>
</dbReference>
<feature type="transmembrane region" description="Helical" evidence="9">
    <location>
        <begin position="241"/>
        <end position="259"/>
    </location>
</feature>
<dbReference type="Pfam" id="PF03553">
    <property type="entry name" value="Na_H_antiporter"/>
    <property type="match status" value="1"/>
</dbReference>
<keyword evidence="2" id="KW-0813">Transport</keyword>